<dbReference type="EMBL" id="JBHSFN010000021">
    <property type="protein sequence ID" value="MFC4590185.1"/>
    <property type="molecule type" value="Genomic_DNA"/>
</dbReference>
<evidence type="ECO:0000256" key="1">
    <source>
        <dbReference type="ARBA" id="ARBA00010617"/>
    </source>
</evidence>
<feature type="compositionally biased region" description="Basic and acidic residues" evidence="2">
    <location>
        <begin position="171"/>
        <end position="194"/>
    </location>
</feature>
<comment type="similarity">
    <text evidence="1">Belongs to the cytochrome P450 family.</text>
</comment>
<dbReference type="SUPFAM" id="SSF48264">
    <property type="entry name" value="Cytochrome P450"/>
    <property type="match status" value="1"/>
</dbReference>
<dbReference type="Pfam" id="PF00067">
    <property type="entry name" value="p450"/>
    <property type="match status" value="1"/>
</dbReference>
<dbReference type="PANTHER" id="PTHR46696">
    <property type="entry name" value="P450, PUTATIVE (EUROFUNG)-RELATED"/>
    <property type="match status" value="1"/>
</dbReference>
<comment type="caution">
    <text evidence="3">The sequence shown here is derived from an EMBL/GenBank/DDBJ whole genome shotgun (WGS) entry which is preliminary data.</text>
</comment>
<sequence>MTTHADCVAPGPDLVVTGHAEVRAVLADPRFTVPPPPPGGTEVPGTVAWLRGRVSRFSAGRSHERRRALVRADLDLTDPRALRVAARSEAAAVLERAGRGPVDVMSLLARAVPLRVLGGALGVADGHLDALVAAVSAVAAAYHPGADAHRTARADAAVDELLTLLGGDRSGNLEDDRSGDMEGGRSGDLEGGRSGDLEVVANRIGTLVQACDATAGLIGNTLDAALRLPPGLSLRWSADALVAETLRLDPPVRSTRRLATEGAELAGRPLAPGTLVVLDLAAANRDPRVFTAPHRFEPGRAESLQASPHVTFDHGRAASPHLTYDPGRTASPHLNLDPGRAASAQAPSHLTFGSGLRPCPGAGQGTALACGVVEALLPGYELAADEVPHEPSPNLRVPLTLMVRPR</sequence>
<dbReference type="InterPro" id="IPR002397">
    <property type="entry name" value="Cyt_P450_B"/>
</dbReference>
<reference evidence="4" key="1">
    <citation type="journal article" date="2019" name="Int. J. Syst. Evol. Microbiol.">
        <title>The Global Catalogue of Microorganisms (GCM) 10K type strain sequencing project: providing services to taxonomists for standard genome sequencing and annotation.</title>
        <authorList>
            <consortium name="The Broad Institute Genomics Platform"/>
            <consortium name="The Broad Institute Genome Sequencing Center for Infectious Disease"/>
            <person name="Wu L."/>
            <person name="Ma J."/>
        </authorList>
    </citation>
    <scope>NUCLEOTIDE SEQUENCE [LARGE SCALE GENOMIC DNA]</scope>
    <source>
        <strain evidence="4">CCUG 49560</strain>
    </source>
</reference>
<dbReference type="InterPro" id="IPR001128">
    <property type="entry name" value="Cyt_P450"/>
</dbReference>
<dbReference type="RefSeq" id="WP_262843162.1">
    <property type="nucleotide sequence ID" value="NZ_JANZYP010000016.1"/>
</dbReference>
<dbReference type="Proteomes" id="UP001595891">
    <property type="component" value="Unassembled WGS sequence"/>
</dbReference>
<organism evidence="3 4">
    <name type="scientific">Sphaerisporangium corydalis</name>
    <dbReference type="NCBI Taxonomy" id="1441875"/>
    <lineage>
        <taxon>Bacteria</taxon>
        <taxon>Bacillati</taxon>
        <taxon>Actinomycetota</taxon>
        <taxon>Actinomycetes</taxon>
        <taxon>Streptosporangiales</taxon>
        <taxon>Streptosporangiaceae</taxon>
        <taxon>Sphaerisporangium</taxon>
    </lineage>
</organism>
<evidence type="ECO:0000313" key="3">
    <source>
        <dbReference type="EMBL" id="MFC4590185.1"/>
    </source>
</evidence>
<dbReference type="PRINTS" id="PR00359">
    <property type="entry name" value="BP450"/>
</dbReference>
<feature type="region of interest" description="Disordered" evidence="2">
    <location>
        <begin position="169"/>
        <end position="194"/>
    </location>
</feature>
<evidence type="ECO:0000256" key="2">
    <source>
        <dbReference type="SAM" id="MobiDB-lite"/>
    </source>
</evidence>
<gene>
    <name evidence="3" type="ORF">ACFO8L_29115</name>
</gene>
<name>A0ABV9ENA3_9ACTN</name>
<protein>
    <submittedName>
        <fullName evidence="3">Cytochrome P450</fullName>
    </submittedName>
</protein>
<dbReference type="PANTHER" id="PTHR46696:SF1">
    <property type="entry name" value="CYTOCHROME P450 YJIB-RELATED"/>
    <property type="match status" value="1"/>
</dbReference>
<accession>A0ABV9ENA3</accession>
<dbReference type="Gene3D" id="1.10.630.10">
    <property type="entry name" value="Cytochrome P450"/>
    <property type="match status" value="1"/>
</dbReference>
<dbReference type="InterPro" id="IPR036396">
    <property type="entry name" value="Cyt_P450_sf"/>
</dbReference>
<keyword evidence="4" id="KW-1185">Reference proteome</keyword>
<evidence type="ECO:0000313" key="4">
    <source>
        <dbReference type="Proteomes" id="UP001595891"/>
    </source>
</evidence>
<proteinExistence type="inferred from homology"/>